<evidence type="ECO:0000313" key="3">
    <source>
        <dbReference type="Proteomes" id="UP001163105"/>
    </source>
</evidence>
<reference evidence="2" key="1">
    <citation type="submission" date="2023-01" db="EMBL/GenBank/DDBJ databases">
        <title>The growth and conidiation of Purpureocillium lavendulum are regulated by nitrogen source and histone H3K14 acetylation.</title>
        <authorList>
            <person name="Tang P."/>
            <person name="Han J."/>
            <person name="Zhang C."/>
            <person name="Tang P."/>
            <person name="Qi F."/>
            <person name="Zhang K."/>
            <person name="Liang L."/>
        </authorList>
    </citation>
    <scope>NUCLEOTIDE SEQUENCE</scope>
    <source>
        <strain evidence="2">YMF1.00683</strain>
    </source>
</reference>
<feature type="region of interest" description="Disordered" evidence="1">
    <location>
        <begin position="36"/>
        <end position="55"/>
    </location>
</feature>
<dbReference type="AlphaFoldDB" id="A0AB34FBK7"/>
<dbReference type="EMBL" id="JAQHRD010000027">
    <property type="protein sequence ID" value="KAJ6436201.1"/>
    <property type="molecule type" value="Genomic_DNA"/>
</dbReference>
<keyword evidence="3" id="KW-1185">Reference proteome</keyword>
<sequence>MANSYTSAEDWLNLFDNTSAEIGCISDFSNLPSVTQNPSALRNPAQPSHSGIPVSSAMLPKEQAPLTLDPRSTMGLIQQPEAKPELRGIEDRMIIMEVQLKWIYDNQQEIMKKLSSMEGVVNGIAESMGTNSWDPSAADDDMTSQTSSDYRELKSEATSDDDIEIFNLEDLEGSDLDKFLE</sequence>
<organism evidence="2 3">
    <name type="scientific">Purpureocillium lavendulum</name>
    <dbReference type="NCBI Taxonomy" id="1247861"/>
    <lineage>
        <taxon>Eukaryota</taxon>
        <taxon>Fungi</taxon>
        <taxon>Dikarya</taxon>
        <taxon>Ascomycota</taxon>
        <taxon>Pezizomycotina</taxon>
        <taxon>Sordariomycetes</taxon>
        <taxon>Hypocreomycetidae</taxon>
        <taxon>Hypocreales</taxon>
        <taxon>Ophiocordycipitaceae</taxon>
        <taxon>Purpureocillium</taxon>
    </lineage>
</organism>
<accession>A0AB34FBK7</accession>
<feature type="region of interest" description="Disordered" evidence="1">
    <location>
        <begin position="128"/>
        <end position="166"/>
    </location>
</feature>
<evidence type="ECO:0000256" key="1">
    <source>
        <dbReference type="SAM" id="MobiDB-lite"/>
    </source>
</evidence>
<gene>
    <name evidence="2" type="ORF">O9K51_11263</name>
</gene>
<comment type="caution">
    <text evidence="2">The sequence shown here is derived from an EMBL/GenBank/DDBJ whole genome shotgun (WGS) entry which is preliminary data.</text>
</comment>
<feature type="compositionally biased region" description="Polar residues" evidence="1">
    <location>
        <begin position="36"/>
        <end position="49"/>
    </location>
</feature>
<dbReference type="Proteomes" id="UP001163105">
    <property type="component" value="Unassembled WGS sequence"/>
</dbReference>
<evidence type="ECO:0000313" key="2">
    <source>
        <dbReference type="EMBL" id="KAJ6436201.1"/>
    </source>
</evidence>
<name>A0AB34FBK7_9HYPO</name>
<proteinExistence type="predicted"/>
<protein>
    <submittedName>
        <fullName evidence="2">High-osmolarity-induced transcription protein 1</fullName>
    </submittedName>
</protein>